<protein>
    <submittedName>
        <fullName evidence="3">Glyoxalase/bleomycin resistance protein/dioxygenase</fullName>
    </submittedName>
</protein>
<dbReference type="HOGENOM" id="CLU_046006_9_2_11"/>
<evidence type="ECO:0000313" key="4">
    <source>
        <dbReference type="Proteomes" id="UP000002484"/>
    </source>
</evidence>
<dbReference type="KEGG" id="fri:FraEuI1c_6390"/>
<evidence type="ECO:0000259" key="2">
    <source>
        <dbReference type="PROSITE" id="PS51819"/>
    </source>
</evidence>
<proteinExistence type="predicted"/>
<dbReference type="Proteomes" id="UP000002484">
    <property type="component" value="Chromosome"/>
</dbReference>
<keyword evidence="3" id="KW-0560">Oxidoreductase</keyword>
<name>E3J5Z1_PSEI1</name>
<dbReference type="OrthoDB" id="317332at2"/>
<dbReference type="InterPro" id="IPR004360">
    <property type="entry name" value="Glyas_Fos-R_dOase_dom"/>
</dbReference>
<sequence length="156" mass="16783">MLSVMSEVGPVSETPVDAAVGGIVGIHHFGLTVRDVETSAAWYENVLGFTRVGAYEAPDGSRRKVFLRHRGLNVRLGLTQHRDGDGGSFDETRVGLDHLAFAVANRDELDRWARRLADSGVIHSAVAPANSIPGAAVLVLRDPDNIQLELFADPTS</sequence>
<feature type="domain" description="VOC" evidence="2">
    <location>
        <begin position="25"/>
        <end position="153"/>
    </location>
</feature>
<evidence type="ECO:0000256" key="1">
    <source>
        <dbReference type="ARBA" id="ARBA00022723"/>
    </source>
</evidence>
<dbReference type="GO" id="GO:0046872">
    <property type="term" value="F:metal ion binding"/>
    <property type="evidence" value="ECO:0007669"/>
    <property type="project" value="UniProtKB-KW"/>
</dbReference>
<dbReference type="GO" id="GO:0051213">
    <property type="term" value="F:dioxygenase activity"/>
    <property type="evidence" value="ECO:0007669"/>
    <property type="project" value="UniProtKB-KW"/>
</dbReference>
<evidence type="ECO:0000313" key="3">
    <source>
        <dbReference type="EMBL" id="ADP84372.1"/>
    </source>
</evidence>
<dbReference type="SUPFAM" id="SSF54593">
    <property type="entry name" value="Glyoxalase/Bleomycin resistance protein/Dihydroxybiphenyl dioxygenase"/>
    <property type="match status" value="1"/>
</dbReference>
<reference evidence="3 4" key="1">
    <citation type="submission" date="2010-10" db="EMBL/GenBank/DDBJ databases">
        <title>Complete sequence of Frankia sp. EuI1c.</title>
        <authorList>
            <consortium name="US DOE Joint Genome Institute"/>
            <person name="Lucas S."/>
            <person name="Copeland A."/>
            <person name="Lapidus A."/>
            <person name="Cheng J.-F."/>
            <person name="Bruce D."/>
            <person name="Goodwin L."/>
            <person name="Pitluck S."/>
            <person name="Chertkov O."/>
            <person name="Detter J.C."/>
            <person name="Han C."/>
            <person name="Tapia R."/>
            <person name="Land M."/>
            <person name="Hauser L."/>
            <person name="Jeffries C."/>
            <person name="Kyrpides N."/>
            <person name="Ivanova N."/>
            <person name="Mikhailova N."/>
            <person name="Beauchemin N."/>
            <person name="Sen A."/>
            <person name="Sur S.A."/>
            <person name="Gtari M."/>
            <person name="Wall L."/>
            <person name="Tisa L."/>
            <person name="Woyke T."/>
        </authorList>
    </citation>
    <scope>NUCLEOTIDE SEQUENCE [LARGE SCALE GENOMIC DNA]</scope>
    <source>
        <strain evidence="4">DSM 45817 / CECT 9037 / EuI1c</strain>
    </source>
</reference>
<dbReference type="InterPro" id="IPR051332">
    <property type="entry name" value="Fosfomycin_Res_Enzymes"/>
</dbReference>
<dbReference type="Gene3D" id="3.10.180.10">
    <property type="entry name" value="2,3-Dihydroxybiphenyl 1,2-Dioxygenase, domain 1"/>
    <property type="match status" value="1"/>
</dbReference>
<dbReference type="STRING" id="298654.FraEuI1c_6390"/>
<dbReference type="InterPro" id="IPR029068">
    <property type="entry name" value="Glyas_Bleomycin-R_OHBP_Dase"/>
</dbReference>
<dbReference type="InParanoid" id="E3J5Z1"/>
<dbReference type="PANTHER" id="PTHR36113">
    <property type="entry name" value="LYASE, PUTATIVE-RELATED-RELATED"/>
    <property type="match status" value="1"/>
</dbReference>
<dbReference type="Pfam" id="PF00903">
    <property type="entry name" value="Glyoxalase"/>
    <property type="match status" value="1"/>
</dbReference>
<keyword evidence="4" id="KW-1185">Reference proteome</keyword>
<dbReference type="AlphaFoldDB" id="E3J5Z1"/>
<accession>E3J5Z1</accession>
<keyword evidence="1" id="KW-0479">Metal-binding</keyword>
<dbReference type="InterPro" id="IPR037523">
    <property type="entry name" value="VOC_core"/>
</dbReference>
<organism evidence="3 4">
    <name type="scientific">Pseudofrankia inefficax (strain DSM 45817 / CECT 9037 / DDB 130130 / EuI1c)</name>
    <name type="common">Frankia inefficax</name>
    <dbReference type="NCBI Taxonomy" id="298654"/>
    <lineage>
        <taxon>Bacteria</taxon>
        <taxon>Bacillati</taxon>
        <taxon>Actinomycetota</taxon>
        <taxon>Actinomycetes</taxon>
        <taxon>Frankiales</taxon>
        <taxon>Frankiaceae</taxon>
        <taxon>Pseudofrankia</taxon>
    </lineage>
</organism>
<dbReference type="eggNOG" id="COG0346">
    <property type="taxonomic scope" value="Bacteria"/>
</dbReference>
<dbReference type="PANTHER" id="PTHR36113:SF6">
    <property type="entry name" value="FOSFOMYCIN RESISTANCE PROTEIN FOSX"/>
    <property type="match status" value="1"/>
</dbReference>
<dbReference type="PROSITE" id="PS51819">
    <property type="entry name" value="VOC"/>
    <property type="match status" value="1"/>
</dbReference>
<dbReference type="EMBL" id="CP002299">
    <property type="protein sequence ID" value="ADP84372.1"/>
    <property type="molecule type" value="Genomic_DNA"/>
</dbReference>
<keyword evidence="3" id="KW-0223">Dioxygenase</keyword>
<gene>
    <name evidence="3" type="ordered locus">FraEuI1c_6390</name>
</gene>